<keyword evidence="3" id="KW-1185">Reference proteome</keyword>
<name>A0ABR7SBV0_9ACTN</name>
<gene>
    <name evidence="2" type="ORF">H9Y04_07210</name>
</gene>
<feature type="transmembrane region" description="Helical" evidence="1">
    <location>
        <begin position="56"/>
        <end position="78"/>
    </location>
</feature>
<evidence type="ECO:0000313" key="3">
    <source>
        <dbReference type="Proteomes" id="UP000642284"/>
    </source>
</evidence>
<sequence length="91" mass="9633">MGTSEGDSQDQQPIAQGVTFLDGCRRVVRRPITLAPLIIATPAQIWGYNHIDSQPLVAALVVVVSGVVGITTMSRFLATKSGQQPSSSEPN</sequence>
<dbReference type="Proteomes" id="UP000642284">
    <property type="component" value="Unassembled WGS sequence"/>
</dbReference>
<protein>
    <submittedName>
        <fullName evidence="2">Uncharacterized protein</fullName>
    </submittedName>
</protein>
<keyword evidence="1" id="KW-0812">Transmembrane</keyword>
<keyword evidence="1" id="KW-0472">Membrane</keyword>
<dbReference type="RefSeq" id="WP_187812816.1">
    <property type="nucleotide sequence ID" value="NZ_JACTVJ010000004.1"/>
</dbReference>
<comment type="caution">
    <text evidence="2">The sequence shown here is derived from an EMBL/GenBank/DDBJ whole genome shotgun (WGS) entry which is preliminary data.</text>
</comment>
<reference evidence="2 3" key="1">
    <citation type="submission" date="2020-08" db="EMBL/GenBank/DDBJ databases">
        <title>Genemic of Streptomyces polyaspartic.</title>
        <authorList>
            <person name="Liu W."/>
        </authorList>
    </citation>
    <scope>NUCLEOTIDE SEQUENCE [LARGE SCALE GENOMIC DNA]</scope>
    <source>
        <strain evidence="2 3">TRM66268-LWL</strain>
    </source>
</reference>
<proteinExistence type="predicted"/>
<evidence type="ECO:0000256" key="1">
    <source>
        <dbReference type="SAM" id="Phobius"/>
    </source>
</evidence>
<evidence type="ECO:0000313" key="2">
    <source>
        <dbReference type="EMBL" id="MBC9712359.1"/>
    </source>
</evidence>
<keyword evidence="1" id="KW-1133">Transmembrane helix</keyword>
<organism evidence="2 3">
    <name type="scientific">Streptomyces polyasparticus</name>
    <dbReference type="NCBI Taxonomy" id="2767826"/>
    <lineage>
        <taxon>Bacteria</taxon>
        <taxon>Bacillati</taxon>
        <taxon>Actinomycetota</taxon>
        <taxon>Actinomycetes</taxon>
        <taxon>Kitasatosporales</taxon>
        <taxon>Streptomycetaceae</taxon>
        <taxon>Streptomyces</taxon>
    </lineage>
</organism>
<accession>A0ABR7SBV0</accession>
<dbReference type="EMBL" id="JACTVJ010000004">
    <property type="protein sequence ID" value="MBC9712359.1"/>
    <property type="molecule type" value="Genomic_DNA"/>
</dbReference>